<organism evidence="3 4">
    <name type="scientific">Candidatus Zambryskibacteria bacterium RIFCSPLOWO2_01_FULL_35_19</name>
    <dbReference type="NCBI Taxonomy" id="1802757"/>
    <lineage>
        <taxon>Bacteria</taxon>
        <taxon>Candidatus Zambryskiibacteriota</taxon>
    </lineage>
</organism>
<comment type="caution">
    <text evidence="3">The sequence shown here is derived from an EMBL/GenBank/DDBJ whole genome shotgun (WGS) entry which is preliminary data.</text>
</comment>
<dbReference type="GO" id="GO:0003746">
    <property type="term" value="F:translation elongation factor activity"/>
    <property type="evidence" value="ECO:0007669"/>
    <property type="project" value="TreeGrafter"/>
</dbReference>
<dbReference type="SUPFAM" id="SSF50249">
    <property type="entry name" value="Nucleic acid-binding proteins"/>
    <property type="match status" value="1"/>
</dbReference>
<dbReference type="PANTHER" id="PTHR30053">
    <property type="entry name" value="ELONGATION FACTOR P"/>
    <property type="match status" value="1"/>
</dbReference>
<dbReference type="AlphaFoldDB" id="A0A1G2TY74"/>
<name>A0A1G2TY74_9BACT</name>
<dbReference type="GO" id="GO:0005829">
    <property type="term" value="C:cytosol"/>
    <property type="evidence" value="ECO:0007669"/>
    <property type="project" value="UniProtKB-ARBA"/>
</dbReference>
<dbReference type="GO" id="GO:0043043">
    <property type="term" value="P:peptide biosynthetic process"/>
    <property type="evidence" value="ECO:0007669"/>
    <property type="project" value="InterPro"/>
</dbReference>
<dbReference type="SUPFAM" id="SSF50104">
    <property type="entry name" value="Translation proteins SH3-like domain"/>
    <property type="match status" value="1"/>
</dbReference>
<reference evidence="3 4" key="1">
    <citation type="journal article" date="2016" name="Nat. Commun.">
        <title>Thousands of microbial genomes shed light on interconnected biogeochemical processes in an aquifer system.</title>
        <authorList>
            <person name="Anantharaman K."/>
            <person name="Brown C.T."/>
            <person name="Hug L.A."/>
            <person name="Sharon I."/>
            <person name="Castelle C.J."/>
            <person name="Probst A.J."/>
            <person name="Thomas B.C."/>
            <person name="Singh A."/>
            <person name="Wilkins M.J."/>
            <person name="Karaoz U."/>
            <person name="Brodie E.L."/>
            <person name="Williams K.H."/>
            <person name="Hubbard S.S."/>
            <person name="Banfield J.F."/>
        </authorList>
    </citation>
    <scope>NUCLEOTIDE SEQUENCE [LARGE SCALE GENOMIC DNA]</scope>
</reference>
<accession>A0A1G2TY74</accession>
<dbReference type="CDD" id="cd05794">
    <property type="entry name" value="S1_EF-P_repeat_2"/>
    <property type="match status" value="1"/>
</dbReference>
<evidence type="ECO:0000313" key="3">
    <source>
        <dbReference type="EMBL" id="OHB02113.1"/>
    </source>
</evidence>
<evidence type="ECO:0000313" key="4">
    <source>
        <dbReference type="Proteomes" id="UP000178404"/>
    </source>
</evidence>
<proteinExistence type="inferred from homology"/>
<dbReference type="NCBIfam" id="NF001810">
    <property type="entry name" value="PRK00529.1"/>
    <property type="match status" value="1"/>
</dbReference>
<dbReference type="PANTHER" id="PTHR30053:SF12">
    <property type="entry name" value="ELONGATION FACTOR P (EF-P) FAMILY PROTEIN"/>
    <property type="match status" value="1"/>
</dbReference>
<dbReference type="PIRSF" id="PIRSF005901">
    <property type="entry name" value="EF-P"/>
    <property type="match status" value="1"/>
</dbReference>
<dbReference type="InterPro" id="IPR008991">
    <property type="entry name" value="Translation_prot_SH3-like_sf"/>
</dbReference>
<feature type="domain" description="Elongation factor P C-terminal" evidence="2">
    <location>
        <begin position="130"/>
        <end position="185"/>
    </location>
</feature>
<dbReference type="EMBL" id="MHWA01000007">
    <property type="protein sequence ID" value="OHB02113.1"/>
    <property type="molecule type" value="Genomic_DNA"/>
</dbReference>
<dbReference type="InterPro" id="IPR014722">
    <property type="entry name" value="Rib_uL2_dom2"/>
</dbReference>
<sequence>MLDYNQITAGKLIIFNGEPWEVLSSHVFRKQQRKPVNATKLRNLITGRMTENSFHQSEKVEEAEVEKQNIKFIYTQKNEYWFHEDEDPSKRFALTEDQIGIGYKFLKKDSIVEAMIFDGKIVGIKMPIKMELKVVEAPPAIKGNTAQGGNKVVKVETGASVNAPLFINEGDTIIINTENGEYVSRV</sequence>
<comment type="similarity">
    <text evidence="1">Belongs to the elongation factor P family.</text>
</comment>
<dbReference type="InterPro" id="IPR020599">
    <property type="entry name" value="Transl_elong_fac_P/YeiP"/>
</dbReference>
<dbReference type="InterPro" id="IPR013185">
    <property type="entry name" value="Transl_elong_KOW-like"/>
</dbReference>
<dbReference type="Pfam" id="PF09285">
    <property type="entry name" value="Elong-fact-P_C"/>
    <property type="match status" value="1"/>
</dbReference>
<dbReference type="FunFam" id="2.40.50.140:FF:000004">
    <property type="entry name" value="Elongation factor P"/>
    <property type="match status" value="1"/>
</dbReference>
<protein>
    <recommendedName>
        <fullName evidence="2">Elongation factor P C-terminal domain-containing protein</fullName>
    </recommendedName>
</protein>
<dbReference type="Proteomes" id="UP000178404">
    <property type="component" value="Unassembled WGS sequence"/>
</dbReference>
<evidence type="ECO:0000259" key="2">
    <source>
        <dbReference type="SMART" id="SM00841"/>
    </source>
</evidence>
<dbReference type="SMART" id="SM00841">
    <property type="entry name" value="Elong-fact-P_C"/>
    <property type="match status" value="1"/>
</dbReference>
<evidence type="ECO:0000256" key="1">
    <source>
        <dbReference type="ARBA" id="ARBA00009479"/>
    </source>
</evidence>
<dbReference type="Pfam" id="PF08207">
    <property type="entry name" value="EFP_N"/>
    <property type="match status" value="1"/>
</dbReference>
<dbReference type="Gene3D" id="2.30.30.30">
    <property type="match status" value="1"/>
</dbReference>
<gene>
    <name evidence="3" type="ORF">A3A90_02540</name>
</gene>
<dbReference type="Gene3D" id="2.40.50.140">
    <property type="entry name" value="Nucleic acid-binding proteins"/>
    <property type="match status" value="2"/>
</dbReference>
<dbReference type="InterPro" id="IPR012340">
    <property type="entry name" value="NA-bd_OB-fold"/>
</dbReference>
<dbReference type="InterPro" id="IPR015365">
    <property type="entry name" value="Elong-fact-P_C"/>
</dbReference>